<protein>
    <recommendedName>
        <fullName evidence="8">Integrase catalytic domain-containing protein</fullName>
    </recommendedName>
</protein>
<dbReference type="InterPro" id="IPR043502">
    <property type="entry name" value="DNA/RNA_pol_sf"/>
</dbReference>
<gene>
    <name evidence="9" type="ORF">MTR67_018706</name>
</gene>
<dbReference type="GO" id="GO:0003676">
    <property type="term" value="F:nucleic acid binding"/>
    <property type="evidence" value="ECO:0007669"/>
    <property type="project" value="InterPro"/>
</dbReference>
<proteinExistence type="predicted"/>
<dbReference type="InterPro" id="IPR050951">
    <property type="entry name" value="Retrovirus_Pol_polyprotein"/>
</dbReference>
<evidence type="ECO:0000256" key="2">
    <source>
        <dbReference type="ARBA" id="ARBA00022695"/>
    </source>
</evidence>
<name>A0AAF0QL62_SOLVR</name>
<evidence type="ECO:0000256" key="6">
    <source>
        <dbReference type="ARBA" id="ARBA00022918"/>
    </source>
</evidence>
<organism evidence="9 10">
    <name type="scientific">Solanum verrucosum</name>
    <dbReference type="NCBI Taxonomy" id="315347"/>
    <lineage>
        <taxon>Eukaryota</taxon>
        <taxon>Viridiplantae</taxon>
        <taxon>Streptophyta</taxon>
        <taxon>Embryophyta</taxon>
        <taxon>Tracheophyta</taxon>
        <taxon>Spermatophyta</taxon>
        <taxon>Magnoliopsida</taxon>
        <taxon>eudicotyledons</taxon>
        <taxon>Gunneridae</taxon>
        <taxon>Pentapetalae</taxon>
        <taxon>asterids</taxon>
        <taxon>lamiids</taxon>
        <taxon>Solanales</taxon>
        <taxon>Solanaceae</taxon>
        <taxon>Solanoideae</taxon>
        <taxon>Solaneae</taxon>
        <taxon>Solanum</taxon>
    </lineage>
</organism>
<keyword evidence="6" id="KW-0695">RNA-directed DNA polymerase</keyword>
<reference evidence="9" key="1">
    <citation type="submission" date="2023-08" db="EMBL/GenBank/DDBJ databases">
        <title>A de novo genome assembly of Solanum verrucosum Schlechtendal, a Mexican diploid species geographically isolated from the other diploid A-genome species in potato relatives.</title>
        <authorList>
            <person name="Hosaka K."/>
        </authorList>
    </citation>
    <scope>NUCLEOTIDE SEQUENCE</scope>
    <source>
        <tissue evidence="9">Young leaves</tissue>
    </source>
</reference>
<keyword evidence="7" id="KW-1133">Transmembrane helix</keyword>
<evidence type="ECO:0000256" key="1">
    <source>
        <dbReference type="ARBA" id="ARBA00022679"/>
    </source>
</evidence>
<dbReference type="Proteomes" id="UP001234989">
    <property type="component" value="Chromosome 4"/>
</dbReference>
<dbReference type="Gene3D" id="3.30.420.10">
    <property type="entry name" value="Ribonuclease H-like superfamily/Ribonuclease H"/>
    <property type="match status" value="1"/>
</dbReference>
<evidence type="ECO:0000313" key="9">
    <source>
        <dbReference type="EMBL" id="WMV25321.1"/>
    </source>
</evidence>
<dbReference type="Gene3D" id="3.30.70.270">
    <property type="match status" value="2"/>
</dbReference>
<accession>A0AAF0QL62</accession>
<dbReference type="InterPro" id="IPR000477">
    <property type="entry name" value="RT_dom"/>
</dbReference>
<keyword evidence="10" id="KW-1185">Reference proteome</keyword>
<dbReference type="AlphaFoldDB" id="A0AAF0QL62"/>
<dbReference type="Gene3D" id="3.10.10.10">
    <property type="entry name" value="HIV Type 1 Reverse Transcriptase, subunit A, domain 1"/>
    <property type="match status" value="1"/>
</dbReference>
<dbReference type="InterPro" id="IPR001584">
    <property type="entry name" value="Integrase_cat-core"/>
</dbReference>
<dbReference type="PANTHER" id="PTHR37984">
    <property type="entry name" value="PROTEIN CBG26694"/>
    <property type="match status" value="1"/>
</dbReference>
<evidence type="ECO:0000256" key="5">
    <source>
        <dbReference type="ARBA" id="ARBA00022801"/>
    </source>
</evidence>
<keyword evidence="7" id="KW-0472">Membrane</keyword>
<dbReference type="SUPFAM" id="SSF53098">
    <property type="entry name" value="Ribonuclease H-like"/>
    <property type="match status" value="1"/>
</dbReference>
<dbReference type="PROSITE" id="PS50994">
    <property type="entry name" value="INTEGRASE"/>
    <property type="match status" value="1"/>
</dbReference>
<sequence>MRMCIDYRQLNGVTILNKYPLPRIDDLLDQLQGASVFSKIDLRFGYHKLKIRPENVSKTGFRTRYGNYLFLVMSFGLTNAPAAFMSLMNVFGVLGKQKLYAKFSNCEFRLTSLAFFGIVVSKEGNFASIATHLTKKETPFEWTEKCEESFQKIKPLLTTAPILALPDKNVIAYALCQLKVHERNYPTHDLELATVVFALKIWRHYLYGVKCEYHPGKANVVADTLSRKVLGISERGGVLASIEVRATFIDEVKAKQFEDENLEELRKKSVIGNAQETTLDADVVFNFEGRICVPRVYDLIQKLLMESHGSMIASKNANSGIEVGKDSHGFCGLRERDSEVAWGAPLYHLNRGTQFTSKFWRKLHDKLGTQLTFSTTFHPQSDGQSERTIQVLEDMLRACVLYFGGHWDKFIPLCEFSYNNSYHFSIDMAPFEALYGRGCRSPIGLFEARG</sequence>
<evidence type="ECO:0000256" key="7">
    <source>
        <dbReference type="SAM" id="Phobius"/>
    </source>
</evidence>
<dbReference type="GO" id="GO:0015074">
    <property type="term" value="P:DNA integration"/>
    <property type="evidence" value="ECO:0007669"/>
    <property type="project" value="InterPro"/>
</dbReference>
<keyword evidence="4" id="KW-0255">Endonuclease</keyword>
<dbReference type="InterPro" id="IPR036397">
    <property type="entry name" value="RNaseH_sf"/>
</dbReference>
<keyword evidence="2" id="KW-0548">Nucleotidyltransferase</keyword>
<dbReference type="Pfam" id="PF17917">
    <property type="entry name" value="RT_RNaseH"/>
    <property type="match status" value="1"/>
</dbReference>
<evidence type="ECO:0000313" key="10">
    <source>
        <dbReference type="Proteomes" id="UP001234989"/>
    </source>
</evidence>
<dbReference type="Pfam" id="PF00078">
    <property type="entry name" value="RVT_1"/>
    <property type="match status" value="1"/>
</dbReference>
<keyword evidence="5" id="KW-0378">Hydrolase</keyword>
<dbReference type="GO" id="GO:0016787">
    <property type="term" value="F:hydrolase activity"/>
    <property type="evidence" value="ECO:0007669"/>
    <property type="project" value="UniProtKB-KW"/>
</dbReference>
<keyword evidence="3" id="KW-0540">Nuclease</keyword>
<evidence type="ECO:0000256" key="3">
    <source>
        <dbReference type="ARBA" id="ARBA00022722"/>
    </source>
</evidence>
<dbReference type="CDD" id="cd01647">
    <property type="entry name" value="RT_LTR"/>
    <property type="match status" value="1"/>
</dbReference>
<dbReference type="InterPro" id="IPR012337">
    <property type="entry name" value="RNaseH-like_sf"/>
</dbReference>
<dbReference type="InterPro" id="IPR041373">
    <property type="entry name" value="RT_RNaseH"/>
</dbReference>
<dbReference type="GO" id="GO:0004519">
    <property type="term" value="F:endonuclease activity"/>
    <property type="evidence" value="ECO:0007669"/>
    <property type="project" value="UniProtKB-KW"/>
</dbReference>
<keyword evidence="7" id="KW-0812">Transmembrane</keyword>
<evidence type="ECO:0000259" key="8">
    <source>
        <dbReference type="PROSITE" id="PS50994"/>
    </source>
</evidence>
<keyword evidence="1" id="KW-0808">Transferase</keyword>
<dbReference type="GO" id="GO:0003964">
    <property type="term" value="F:RNA-directed DNA polymerase activity"/>
    <property type="evidence" value="ECO:0007669"/>
    <property type="project" value="UniProtKB-KW"/>
</dbReference>
<dbReference type="InterPro" id="IPR043128">
    <property type="entry name" value="Rev_trsase/Diguanyl_cyclase"/>
</dbReference>
<feature type="domain" description="Integrase catalytic" evidence="8">
    <location>
        <begin position="347"/>
        <end position="438"/>
    </location>
</feature>
<evidence type="ECO:0000256" key="4">
    <source>
        <dbReference type="ARBA" id="ARBA00022759"/>
    </source>
</evidence>
<dbReference type="PANTHER" id="PTHR37984:SF5">
    <property type="entry name" value="PROTEIN NYNRIN-LIKE"/>
    <property type="match status" value="1"/>
</dbReference>
<feature type="transmembrane region" description="Helical" evidence="7">
    <location>
        <begin position="68"/>
        <end position="94"/>
    </location>
</feature>
<dbReference type="EMBL" id="CP133615">
    <property type="protein sequence ID" value="WMV25321.1"/>
    <property type="molecule type" value="Genomic_DNA"/>
</dbReference>
<dbReference type="SUPFAM" id="SSF56672">
    <property type="entry name" value="DNA/RNA polymerases"/>
    <property type="match status" value="1"/>
</dbReference>